<feature type="domain" description="Glycoside hydrolase family 31 TIM barrel" evidence="4">
    <location>
        <begin position="1"/>
        <end position="35"/>
    </location>
</feature>
<keyword evidence="3" id="KW-1133">Transmembrane helix</keyword>
<dbReference type="GO" id="GO:0005975">
    <property type="term" value="P:carbohydrate metabolic process"/>
    <property type="evidence" value="ECO:0007669"/>
    <property type="project" value="InterPro"/>
</dbReference>
<dbReference type="InterPro" id="IPR000322">
    <property type="entry name" value="Glyco_hydro_31_TIM"/>
</dbReference>
<feature type="non-terminal residue" evidence="5">
    <location>
        <position position="1"/>
    </location>
</feature>
<dbReference type="PANTHER" id="PTHR22762">
    <property type="entry name" value="ALPHA-GLUCOSIDASE"/>
    <property type="match status" value="1"/>
</dbReference>
<reference evidence="5 6" key="1">
    <citation type="journal article" date="2013" name="Nature">
        <title>Insights into bilaterian evolution from three spiralian genomes.</title>
        <authorList>
            <person name="Simakov O."/>
            <person name="Marletaz F."/>
            <person name="Cho S.J."/>
            <person name="Edsinger-Gonzales E."/>
            <person name="Havlak P."/>
            <person name="Hellsten U."/>
            <person name="Kuo D.H."/>
            <person name="Larsson T."/>
            <person name="Lv J."/>
            <person name="Arendt D."/>
            <person name="Savage R."/>
            <person name="Osoegawa K."/>
            <person name="de Jong P."/>
            <person name="Grimwood J."/>
            <person name="Chapman J.A."/>
            <person name="Shapiro H."/>
            <person name="Aerts A."/>
            <person name="Otillar R.P."/>
            <person name="Terry A.Y."/>
            <person name="Boore J.L."/>
            <person name="Grigoriev I.V."/>
            <person name="Lindberg D.R."/>
            <person name="Seaver E.C."/>
            <person name="Weisblat D.A."/>
            <person name="Putnam N.H."/>
            <person name="Rokhsar D.S."/>
        </authorList>
    </citation>
    <scope>NUCLEOTIDE SEQUENCE [LARGE SCALE GENOMIC DNA]</scope>
</reference>
<dbReference type="GeneID" id="20229603"/>
<proteinExistence type="inferred from homology"/>
<evidence type="ECO:0000256" key="2">
    <source>
        <dbReference type="RuleBase" id="RU361185"/>
    </source>
</evidence>
<keyword evidence="3" id="KW-0472">Membrane</keyword>
<evidence type="ECO:0000313" key="5">
    <source>
        <dbReference type="EMBL" id="ESP05178.1"/>
    </source>
</evidence>
<keyword evidence="3" id="KW-0812">Transmembrane</keyword>
<dbReference type="Proteomes" id="UP000030746">
    <property type="component" value="Unassembled WGS sequence"/>
</dbReference>
<comment type="similarity">
    <text evidence="1 2">Belongs to the glycosyl hydrolase 31 family.</text>
</comment>
<keyword evidence="6" id="KW-1185">Reference proteome</keyword>
<dbReference type="PANTHER" id="PTHR22762:SF133">
    <property type="entry name" value="P-TYPE DOMAIN-CONTAINING PROTEIN"/>
    <property type="match status" value="1"/>
</dbReference>
<dbReference type="Pfam" id="PF01055">
    <property type="entry name" value="Glyco_hydro_31_2nd"/>
    <property type="match status" value="1"/>
</dbReference>
<evidence type="ECO:0000256" key="3">
    <source>
        <dbReference type="SAM" id="Phobius"/>
    </source>
</evidence>
<dbReference type="AlphaFoldDB" id="V4B410"/>
<accession>V4B410</accession>
<dbReference type="Gene3D" id="3.20.20.80">
    <property type="entry name" value="Glycosidases"/>
    <property type="match status" value="1"/>
</dbReference>
<evidence type="ECO:0000259" key="4">
    <source>
        <dbReference type="Pfam" id="PF01055"/>
    </source>
</evidence>
<evidence type="ECO:0000313" key="6">
    <source>
        <dbReference type="Proteomes" id="UP000030746"/>
    </source>
</evidence>
<name>V4B410_LOTGI</name>
<dbReference type="RefSeq" id="XP_009043723.1">
    <property type="nucleotide sequence ID" value="XM_009045475.1"/>
</dbReference>
<sequence>IGADICGFFGDTTPELCKRWMQLGAFYTFSRNHNGFGYTVFSLFTSIYLVSSK</sequence>
<dbReference type="EMBL" id="KB199650">
    <property type="protein sequence ID" value="ESP05178.1"/>
    <property type="molecule type" value="Genomic_DNA"/>
</dbReference>
<keyword evidence="2" id="KW-0326">Glycosidase</keyword>
<feature type="transmembrane region" description="Helical" evidence="3">
    <location>
        <begin position="35"/>
        <end position="51"/>
    </location>
</feature>
<dbReference type="KEGG" id="lgi:LOTGIDRAFT_102365"/>
<dbReference type="GO" id="GO:0004558">
    <property type="term" value="F:alpha-1,4-glucosidase activity"/>
    <property type="evidence" value="ECO:0007669"/>
    <property type="project" value="TreeGrafter"/>
</dbReference>
<dbReference type="CTD" id="20229603"/>
<dbReference type="OrthoDB" id="1334205at2759"/>
<dbReference type="HOGENOM" id="CLU_3162647_0_0_1"/>
<dbReference type="InterPro" id="IPR017853">
    <property type="entry name" value="GH"/>
</dbReference>
<organism evidence="5 6">
    <name type="scientific">Lottia gigantea</name>
    <name type="common">Giant owl limpet</name>
    <dbReference type="NCBI Taxonomy" id="225164"/>
    <lineage>
        <taxon>Eukaryota</taxon>
        <taxon>Metazoa</taxon>
        <taxon>Spiralia</taxon>
        <taxon>Lophotrochozoa</taxon>
        <taxon>Mollusca</taxon>
        <taxon>Gastropoda</taxon>
        <taxon>Patellogastropoda</taxon>
        <taxon>Lottioidea</taxon>
        <taxon>Lottiidae</taxon>
        <taxon>Lottia</taxon>
    </lineage>
</organism>
<keyword evidence="2" id="KW-0378">Hydrolase</keyword>
<protein>
    <recommendedName>
        <fullName evidence="4">Glycoside hydrolase family 31 TIM barrel domain-containing protein</fullName>
    </recommendedName>
</protein>
<gene>
    <name evidence="5" type="ORF">LOTGIDRAFT_102365</name>
</gene>
<dbReference type="SUPFAM" id="SSF51445">
    <property type="entry name" value="(Trans)glycosidases"/>
    <property type="match status" value="1"/>
</dbReference>
<evidence type="ECO:0000256" key="1">
    <source>
        <dbReference type="ARBA" id="ARBA00007806"/>
    </source>
</evidence>